<dbReference type="Pfam" id="PF10686">
    <property type="entry name" value="YAcAr"/>
    <property type="match status" value="1"/>
</dbReference>
<evidence type="ECO:0000313" key="2">
    <source>
        <dbReference type="EMBL" id="TWU06518.1"/>
    </source>
</evidence>
<dbReference type="AlphaFoldDB" id="A0A5C6B3L2"/>
<dbReference type="RefSeq" id="WP_197454491.1">
    <property type="nucleotide sequence ID" value="NZ_CP151726.1"/>
</dbReference>
<feature type="domain" description="YspA cpYpsA-related SLOG" evidence="1">
    <location>
        <begin position="1"/>
        <end position="74"/>
    </location>
</feature>
<comment type="caution">
    <text evidence="2">The sequence shown here is derived from an EMBL/GenBank/DDBJ whole genome shotgun (WGS) entry which is preliminary data.</text>
</comment>
<keyword evidence="3" id="KW-1185">Reference proteome</keyword>
<proteinExistence type="predicted"/>
<evidence type="ECO:0000259" key="1">
    <source>
        <dbReference type="Pfam" id="PF10686"/>
    </source>
</evidence>
<reference evidence="2 3" key="1">
    <citation type="submission" date="2019-02" db="EMBL/GenBank/DDBJ databases">
        <title>Deep-cultivation of Planctomycetes and their phenomic and genomic characterization uncovers novel biology.</title>
        <authorList>
            <person name="Wiegand S."/>
            <person name="Jogler M."/>
            <person name="Boedeker C."/>
            <person name="Pinto D."/>
            <person name="Vollmers J."/>
            <person name="Rivas-Marin E."/>
            <person name="Kohn T."/>
            <person name="Peeters S.H."/>
            <person name="Heuer A."/>
            <person name="Rast P."/>
            <person name="Oberbeckmann S."/>
            <person name="Bunk B."/>
            <person name="Jeske O."/>
            <person name="Meyerdierks A."/>
            <person name="Storesund J.E."/>
            <person name="Kallscheuer N."/>
            <person name="Luecker S."/>
            <person name="Lage O.M."/>
            <person name="Pohl T."/>
            <person name="Merkel B.J."/>
            <person name="Hornburger P."/>
            <person name="Mueller R.-W."/>
            <person name="Bruemmer F."/>
            <person name="Labrenz M."/>
            <person name="Spormann A.M."/>
            <person name="Op Den Camp H."/>
            <person name="Overmann J."/>
            <person name="Amann R."/>
            <person name="Jetten M.S.M."/>
            <person name="Mascher T."/>
            <person name="Medema M.H."/>
            <person name="Devos D.P."/>
            <person name="Kaster A.-K."/>
            <person name="Ovreas L."/>
            <person name="Rohde M."/>
            <person name="Galperin M.Y."/>
            <person name="Jogler C."/>
        </authorList>
    </citation>
    <scope>NUCLEOTIDE SEQUENCE [LARGE SCALE GENOMIC DNA]</scope>
    <source>
        <strain evidence="2 3">Pla52n</strain>
    </source>
</reference>
<protein>
    <recommendedName>
        <fullName evidence="1">YspA cpYpsA-related SLOG domain-containing protein</fullName>
    </recommendedName>
</protein>
<dbReference type="EMBL" id="SJPN01000002">
    <property type="protein sequence ID" value="TWU06518.1"/>
    <property type="molecule type" value="Genomic_DNA"/>
</dbReference>
<gene>
    <name evidence="2" type="ORF">Pla52n_22400</name>
</gene>
<accession>A0A5C6B3L2</accession>
<name>A0A5C6B3L2_9BACT</name>
<evidence type="ECO:0000313" key="3">
    <source>
        <dbReference type="Proteomes" id="UP000320176"/>
    </source>
</evidence>
<dbReference type="Proteomes" id="UP000320176">
    <property type="component" value="Unassembled WGS sequence"/>
</dbReference>
<dbReference type="InterPro" id="IPR019627">
    <property type="entry name" value="YAcAr"/>
</dbReference>
<sequence>MKVIIAGSRSVARISSRRWDYDELATILETAIQESGFQITEVISGGAGGPDRAGEQWAARNGLPTTVIKPNWKLGRGAGLIANRELAAAGEALIAIHDGESTGTQDMIDHMKAAGMPVHVAVVNA</sequence>
<organism evidence="2 3">
    <name type="scientific">Stieleria varia</name>
    <dbReference type="NCBI Taxonomy" id="2528005"/>
    <lineage>
        <taxon>Bacteria</taxon>
        <taxon>Pseudomonadati</taxon>
        <taxon>Planctomycetota</taxon>
        <taxon>Planctomycetia</taxon>
        <taxon>Pirellulales</taxon>
        <taxon>Pirellulaceae</taxon>
        <taxon>Stieleria</taxon>
    </lineage>
</organism>